<dbReference type="GO" id="GO:0003677">
    <property type="term" value="F:DNA binding"/>
    <property type="evidence" value="ECO:0007669"/>
    <property type="project" value="UniProtKB-UniRule"/>
</dbReference>
<dbReference type="GO" id="GO:0005524">
    <property type="term" value="F:ATP binding"/>
    <property type="evidence" value="ECO:0007669"/>
    <property type="project" value="InterPro"/>
</dbReference>
<dbReference type="FunFam" id="3.30.1360.40:FF:000002">
    <property type="entry name" value="DNA gyrase subunit A"/>
    <property type="match status" value="1"/>
</dbReference>
<dbReference type="InterPro" id="IPR050220">
    <property type="entry name" value="Type_II_DNA_Topoisomerases"/>
</dbReference>
<feature type="compositionally biased region" description="Acidic residues" evidence="9">
    <location>
        <begin position="872"/>
        <end position="888"/>
    </location>
</feature>
<keyword evidence="6 8" id="KW-0413">Isomerase</keyword>
<feature type="compositionally biased region" description="Polar residues" evidence="9">
    <location>
        <begin position="12"/>
        <end position="26"/>
    </location>
</feature>
<dbReference type="InterPro" id="IPR035516">
    <property type="entry name" value="Gyrase/topoIV_suA_C"/>
</dbReference>
<dbReference type="GO" id="GO:0003918">
    <property type="term" value="F:DNA topoisomerase type II (double strand cut, ATP-hydrolyzing) activity"/>
    <property type="evidence" value="ECO:0007669"/>
    <property type="project" value="UniProtKB-EC"/>
</dbReference>
<dbReference type="InterPro" id="IPR013757">
    <property type="entry name" value="Topo_IIA_A_a_sf"/>
</dbReference>
<evidence type="ECO:0000313" key="12">
    <source>
        <dbReference type="Proteomes" id="UP000317369"/>
    </source>
</evidence>
<dbReference type="FunFam" id="1.10.268.10:FF:000001">
    <property type="entry name" value="DNA gyrase subunit A"/>
    <property type="match status" value="1"/>
</dbReference>
<dbReference type="Gene3D" id="1.10.268.10">
    <property type="entry name" value="Topoisomerase, domain 3"/>
    <property type="match status" value="1"/>
</dbReference>
<dbReference type="CDD" id="cd00187">
    <property type="entry name" value="TOP4c"/>
    <property type="match status" value="1"/>
</dbReference>
<evidence type="ECO:0000313" key="11">
    <source>
        <dbReference type="EMBL" id="QDU33694.1"/>
    </source>
</evidence>
<accession>A0A517YTX8</accession>
<feature type="region of interest" description="Disordered" evidence="9">
    <location>
        <begin position="1"/>
        <end position="32"/>
    </location>
</feature>
<evidence type="ECO:0000256" key="1">
    <source>
        <dbReference type="ARBA" id="ARBA00000185"/>
    </source>
</evidence>
<evidence type="ECO:0000256" key="8">
    <source>
        <dbReference type="PROSITE-ProRule" id="PRU01384"/>
    </source>
</evidence>
<dbReference type="NCBIfam" id="TIGR01063">
    <property type="entry name" value="gyrA"/>
    <property type="match status" value="1"/>
</dbReference>
<dbReference type="SUPFAM" id="SSF56719">
    <property type="entry name" value="Type II DNA topoisomerase"/>
    <property type="match status" value="1"/>
</dbReference>
<dbReference type="Pfam" id="PF03989">
    <property type="entry name" value="DNA_gyraseA_C"/>
    <property type="match status" value="6"/>
</dbReference>
<dbReference type="Gene3D" id="3.30.1360.40">
    <property type="match status" value="1"/>
</dbReference>
<dbReference type="NCBIfam" id="NF004044">
    <property type="entry name" value="PRK05561.1"/>
    <property type="match status" value="1"/>
</dbReference>
<dbReference type="InterPro" id="IPR013760">
    <property type="entry name" value="Topo_IIA-like_dom_sf"/>
</dbReference>
<reference evidence="11 12" key="1">
    <citation type="submission" date="2019-02" db="EMBL/GenBank/DDBJ databases">
        <title>Deep-cultivation of Planctomycetes and their phenomic and genomic characterization uncovers novel biology.</title>
        <authorList>
            <person name="Wiegand S."/>
            <person name="Jogler M."/>
            <person name="Boedeker C."/>
            <person name="Pinto D."/>
            <person name="Vollmers J."/>
            <person name="Rivas-Marin E."/>
            <person name="Kohn T."/>
            <person name="Peeters S.H."/>
            <person name="Heuer A."/>
            <person name="Rast P."/>
            <person name="Oberbeckmann S."/>
            <person name="Bunk B."/>
            <person name="Jeske O."/>
            <person name="Meyerdierks A."/>
            <person name="Storesund J.E."/>
            <person name="Kallscheuer N."/>
            <person name="Luecker S."/>
            <person name="Lage O.M."/>
            <person name="Pohl T."/>
            <person name="Merkel B.J."/>
            <person name="Hornburger P."/>
            <person name="Mueller R.-W."/>
            <person name="Bruemmer F."/>
            <person name="Labrenz M."/>
            <person name="Spormann A.M."/>
            <person name="Op den Camp H."/>
            <person name="Overmann J."/>
            <person name="Amann R."/>
            <person name="Jetten M.S.M."/>
            <person name="Mascher T."/>
            <person name="Medema M.H."/>
            <person name="Devos D.P."/>
            <person name="Kaster A.-K."/>
            <person name="Ovreas L."/>
            <person name="Rohde M."/>
            <person name="Galperin M.Y."/>
            <person name="Jogler C."/>
        </authorList>
    </citation>
    <scope>NUCLEOTIDE SEQUENCE [LARGE SCALE GENOMIC DNA]</scope>
    <source>
        <strain evidence="11 12">KS4</strain>
    </source>
</reference>
<dbReference type="SMART" id="SM00434">
    <property type="entry name" value="TOP4c"/>
    <property type="match status" value="1"/>
</dbReference>
<dbReference type="AlphaFoldDB" id="A0A517YTX8"/>
<feature type="region of interest" description="Disordered" evidence="9">
    <location>
        <begin position="869"/>
        <end position="888"/>
    </location>
</feature>
<keyword evidence="12" id="KW-1185">Reference proteome</keyword>
<dbReference type="Pfam" id="PF00521">
    <property type="entry name" value="DNA_topoisoIV"/>
    <property type="match status" value="1"/>
</dbReference>
<dbReference type="Gene3D" id="2.120.10.90">
    <property type="entry name" value="DNA gyrase/topoisomerase IV, subunit A, C-terminal"/>
    <property type="match status" value="1"/>
</dbReference>
<evidence type="ECO:0000256" key="3">
    <source>
        <dbReference type="ARBA" id="ARBA00012895"/>
    </source>
</evidence>
<dbReference type="Gene3D" id="3.90.199.10">
    <property type="entry name" value="Topoisomerase II, domain 5"/>
    <property type="match status" value="1"/>
</dbReference>
<evidence type="ECO:0000256" key="5">
    <source>
        <dbReference type="ARBA" id="ARBA00023125"/>
    </source>
</evidence>
<sequence>MADENKPEDLSDNNQNPDAPENQDTGSAIGGYDVDLPIEQELAESYLTYAMSTIVDRALPDVRDGLKPSQRRILVAMNDLNLTPGRKHSKCAGIVGETMKKYHPHGDGAIYPTLVNMGQEWKTRGLLIDKQGNFGSIDPDPPAAMRYTEARLHRHAVEMLEDLKLDTVDWQPNFDEQYDEPRVLPAKFPNLLVNGSTGIAVGMASSMPPHNLSEICDGIIAYIENHDITLQELLQIIPGPDFPTGGIICGRAGIAQAYATGRGRVTVRAKIHHEEKKNGRDVLVVTEIPYQVSKNNGIVDKIVQLRKNDKLTDIANIVDESSNRGGMRVVIDLKRGGDPHTVENQLYQMTPLQSTFSIINIALVRGRPETLGLKQLISLFVEHRIVVIRRRTAYRLRQAQQEAHRIEGLIYAVCDIDEVIKLIRSSRTRDEAIEKLMLRGFRIPTDHPAAPTIPDRFLSQSADNDVILTKVQAEAIGRLQLIQLVGLEIETLVKNYSKLLEQIEDYEDILGSHTRVLSIVKDDTLELKNKYGDIRRTEIQEGEVGELDLAALTPVEQVVVTITHAGYVKRLPVEQYKQQGRGGKGVIGAKSKDDDFSEQVFVASTHDDLLCFTNTGRVFKIKVFEIPEAPRTTRGRAIINMLNLQPNERIREFMPISDFEKSEDFLLFATKLGRVKRTALKEYRNVHSGGLIAVNLRDGDSLIGVTWTSGEDHVLLGTQNGMSIRFNENDARLMGRTASGVKGIDLKSGDEVVGLIKVPKDCEAELLTVTENGYGKRTDTSEYLVQAADGPKPQGRGGKGRRDIVVNARNGNVVSLQLVSEEDDLMLITREGMIVRINAGTIRKTARNTQGVRVVNVKADDQLISIARIAESDEDDADDTDSTESTAE</sequence>
<keyword evidence="5 8" id="KW-0238">DNA-binding</keyword>
<evidence type="ECO:0000256" key="9">
    <source>
        <dbReference type="SAM" id="MobiDB-lite"/>
    </source>
</evidence>
<proteinExistence type="inferred from homology"/>
<evidence type="ECO:0000256" key="2">
    <source>
        <dbReference type="ARBA" id="ARBA00008263"/>
    </source>
</evidence>
<dbReference type="GO" id="GO:0009330">
    <property type="term" value="C:DNA topoisomerase type II (double strand cut, ATP-hydrolyzing) complex"/>
    <property type="evidence" value="ECO:0007669"/>
    <property type="project" value="TreeGrafter"/>
</dbReference>
<dbReference type="EC" id="5.6.2.2" evidence="3"/>
<dbReference type="InterPro" id="IPR002205">
    <property type="entry name" value="Topo_IIA_dom_A"/>
</dbReference>
<protein>
    <recommendedName>
        <fullName evidence="3">DNA topoisomerase (ATP-hydrolyzing)</fullName>
        <ecNumber evidence="3">5.6.2.2</ecNumber>
    </recommendedName>
</protein>
<keyword evidence="4 8" id="KW-0799">Topoisomerase</keyword>
<evidence type="ECO:0000256" key="6">
    <source>
        <dbReference type="ARBA" id="ARBA00023235"/>
    </source>
</evidence>
<dbReference type="Proteomes" id="UP000317369">
    <property type="component" value="Chromosome"/>
</dbReference>
<organism evidence="11 12">
    <name type="scientific">Poriferisphaera corsica</name>
    <dbReference type="NCBI Taxonomy" id="2528020"/>
    <lineage>
        <taxon>Bacteria</taxon>
        <taxon>Pseudomonadati</taxon>
        <taxon>Planctomycetota</taxon>
        <taxon>Phycisphaerae</taxon>
        <taxon>Phycisphaerales</taxon>
        <taxon>Phycisphaeraceae</taxon>
        <taxon>Poriferisphaera</taxon>
    </lineage>
</organism>
<feature type="active site" description="O-(5'-phospho-DNA)-tyrosine intermediate" evidence="8">
    <location>
        <position position="147"/>
    </location>
</feature>
<evidence type="ECO:0000256" key="4">
    <source>
        <dbReference type="ARBA" id="ARBA00023029"/>
    </source>
</evidence>
<dbReference type="GO" id="GO:0005737">
    <property type="term" value="C:cytoplasm"/>
    <property type="evidence" value="ECO:0007669"/>
    <property type="project" value="TreeGrafter"/>
</dbReference>
<comment type="subunit">
    <text evidence="7">Heterotetramer composed of ParC and ParE.</text>
</comment>
<dbReference type="RefSeq" id="WP_145076934.1">
    <property type="nucleotide sequence ID" value="NZ_CP036425.1"/>
</dbReference>
<gene>
    <name evidence="11" type="primary">gyrA_1</name>
    <name evidence="11" type="ORF">KS4_17500</name>
</gene>
<dbReference type="OrthoDB" id="9806486at2"/>
<dbReference type="InterPro" id="IPR006691">
    <property type="entry name" value="GyrA/parC_rep"/>
</dbReference>
<comment type="catalytic activity">
    <reaction evidence="1 8">
        <text>ATP-dependent breakage, passage and rejoining of double-stranded DNA.</text>
        <dbReference type="EC" id="5.6.2.2"/>
    </reaction>
</comment>
<dbReference type="FunFam" id="2.120.10.90:FF:000005">
    <property type="entry name" value="DNA topoisomerase 4 subunit A"/>
    <property type="match status" value="1"/>
</dbReference>
<dbReference type="PANTHER" id="PTHR43493">
    <property type="entry name" value="DNA GYRASE/TOPOISOMERASE SUBUNIT A"/>
    <property type="match status" value="1"/>
</dbReference>
<evidence type="ECO:0000259" key="10">
    <source>
        <dbReference type="PROSITE" id="PS52040"/>
    </source>
</evidence>
<dbReference type="NCBIfam" id="NF004043">
    <property type="entry name" value="PRK05560.1"/>
    <property type="match status" value="1"/>
</dbReference>
<comment type="similarity">
    <text evidence="2">Belongs to the type II topoisomerase GyrA/ParC subunit family.</text>
</comment>
<dbReference type="EMBL" id="CP036425">
    <property type="protein sequence ID" value="QDU33694.1"/>
    <property type="molecule type" value="Genomic_DNA"/>
</dbReference>
<feature type="domain" description="Topo IIA-type catalytic" evidence="10">
    <location>
        <begin position="59"/>
        <end position="552"/>
    </location>
</feature>
<dbReference type="PROSITE" id="PS52040">
    <property type="entry name" value="TOPO_IIA"/>
    <property type="match status" value="1"/>
</dbReference>
<dbReference type="InterPro" id="IPR013758">
    <property type="entry name" value="Topo_IIA_A/C_ab"/>
</dbReference>
<name>A0A517YTX8_9BACT</name>
<dbReference type="GO" id="GO:0006265">
    <property type="term" value="P:DNA topological change"/>
    <property type="evidence" value="ECO:0007669"/>
    <property type="project" value="UniProtKB-UniRule"/>
</dbReference>
<dbReference type="SUPFAM" id="SSF101904">
    <property type="entry name" value="GyrA/ParC C-terminal domain-like"/>
    <property type="match status" value="1"/>
</dbReference>
<evidence type="ECO:0000256" key="7">
    <source>
        <dbReference type="ARBA" id="ARBA00063644"/>
    </source>
</evidence>
<dbReference type="KEGG" id="pcor:KS4_17500"/>
<dbReference type="PANTHER" id="PTHR43493:SF5">
    <property type="entry name" value="DNA GYRASE SUBUNIT A, CHLOROPLASTIC_MITOCHONDRIAL"/>
    <property type="match status" value="1"/>
</dbReference>